<protein>
    <recommendedName>
        <fullName evidence="5">Short-chain collagen C4</fullName>
    </recommendedName>
</protein>
<evidence type="ECO:0000313" key="4">
    <source>
        <dbReference type="Proteomes" id="UP001195483"/>
    </source>
</evidence>
<comment type="caution">
    <text evidence="3">The sequence shown here is derived from an EMBL/GenBank/DDBJ whole genome shotgun (WGS) entry which is preliminary data.</text>
</comment>
<dbReference type="Proteomes" id="UP001195483">
    <property type="component" value="Unassembled WGS sequence"/>
</dbReference>
<feature type="coiled-coil region" evidence="1">
    <location>
        <begin position="94"/>
        <end position="128"/>
    </location>
</feature>
<accession>A0AAE0S9W6</accession>
<name>A0AAE0S9W6_9BIVA</name>
<keyword evidence="1" id="KW-0175">Coiled coil</keyword>
<dbReference type="InterPro" id="IPR051077">
    <property type="entry name" value="Ca-dependent_lectin"/>
</dbReference>
<gene>
    <name evidence="3" type="ORF">CHS0354_014467</name>
</gene>
<keyword evidence="2" id="KW-0812">Transmembrane</keyword>
<dbReference type="AlphaFoldDB" id="A0AAE0S9W6"/>
<dbReference type="GO" id="GO:0005615">
    <property type="term" value="C:extracellular space"/>
    <property type="evidence" value="ECO:0007669"/>
    <property type="project" value="TreeGrafter"/>
</dbReference>
<sequence>MTPTPWSTIRTLLSTLRHSSPVLVILIFEELIAINFRYVNTKTYIMYLIQCFLFALLYVGRQSQTTRASGYNDCPRFDYEYRLLERLLRAEFSQRETESTIMQLQDKLKALETDVKEKNLKLQLLTDAKSKALGSTYVRWGRNTCPENDTDLVYKGFAGGSFWTHSGGAADFLCLPENPTWGANVQYTGASGFIFGAEYKVYHGSNPFLTVSSEIDVPCCVCRTTRTNILMIPGRTNCYPGWSMEYTGYLMSGHHVHAGATNYVCVDANPESRPGSIDNKEGHLMYIVQVKCGSLPCPPYVENRVVACVLCSI</sequence>
<reference evidence="3" key="3">
    <citation type="submission" date="2023-05" db="EMBL/GenBank/DDBJ databases">
        <authorList>
            <person name="Smith C.H."/>
        </authorList>
    </citation>
    <scope>NUCLEOTIDE SEQUENCE</scope>
    <source>
        <strain evidence="3">CHS0354</strain>
        <tissue evidence="3">Mantle</tissue>
    </source>
</reference>
<dbReference type="EMBL" id="JAEAOA010000895">
    <property type="protein sequence ID" value="KAK3587952.1"/>
    <property type="molecule type" value="Genomic_DNA"/>
</dbReference>
<keyword evidence="2" id="KW-1133">Transmembrane helix</keyword>
<reference evidence="3" key="2">
    <citation type="journal article" date="2021" name="Genome Biol. Evol.">
        <title>Developing a high-quality reference genome for a parasitic bivalve with doubly uniparental inheritance (Bivalvia: Unionida).</title>
        <authorList>
            <person name="Smith C.H."/>
        </authorList>
    </citation>
    <scope>NUCLEOTIDE SEQUENCE</scope>
    <source>
        <strain evidence="3">CHS0354</strain>
        <tissue evidence="3">Mantle</tissue>
    </source>
</reference>
<proteinExistence type="predicted"/>
<evidence type="ECO:0000256" key="1">
    <source>
        <dbReference type="SAM" id="Coils"/>
    </source>
</evidence>
<organism evidence="3 4">
    <name type="scientific">Potamilus streckersoni</name>
    <dbReference type="NCBI Taxonomy" id="2493646"/>
    <lineage>
        <taxon>Eukaryota</taxon>
        <taxon>Metazoa</taxon>
        <taxon>Spiralia</taxon>
        <taxon>Lophotrochozoa</taxon>
        <taxon>Mollusca</taxon>
        <taxon>Bivalvia</taxon>
        <taxon>Autobranchia</taxon>
        <taxon>Heteroconchia</taxon>
        <taxon>Palaeoheterodonta</taxon>
        <taxon>Unionida</taxon>
        <taxon>Unionoidea</taxon>
        <taxon>Unionidae</taxon>
        <taxon>Ambleminae</taxon>
        <taxon>Lampsilini</taxon>
        <taxon>Potamilus</taxon>
    </lineage>
</organism>
<evidence type="ECO:0008006" key="5">
    <source>
        <dbReference type="Google" id="ProtNLM"/>
    </source>
</evidence>
<reference evidence="3" key="1">
    <citation type="journal article" date="2021" name="Genome Biol. Evol.">
        <title>A High-Quality Reference Genome for a Parasitic Bivalve with Doubly Uniparental Inheritance (Bivalvia: Unionida).</title>
        <authorList>
            <person name="Smith C.H."/>
        </authorList>
    </citation>
    <scope>NUCLEOTIDE SEQUENCE</scope>
    <source>
        <strain evidence="3">CHS0354</strain>
    </source>
</reference>
<keyword evidence="2" id="KW-0472">Membrane</keyword>
<keyword evidence="4" id="KW-1185">Reference proteome</keyword>
<evidence type="ECO:0000313" key="3">
    <source>
        <dbReference type="EMBL" id="KAK3587952.1"/>
    </source>
</evidence>
<feature type="transmembrane region" description="Helical" evidence="2">
    <location>
        <begin position="44"/>
        <end position="60"/>
    </location>
</feature>
<dbReference type="PANTHER" id="PTHR24024:SF18">
    <property type="entry name" value="SHORT-CHAIN COLLAGEN C4-LIKE"/>
    <property type="match status" value="1"/>
</dbReference>
<evidence type="ECO:0000256" key="2">
    <source>
        <dbReference type="SAM" id="Phobius"/>
    </source>
</evidence>
<dbReference type="PANTHER" id="PTHR24024">
    <property type="entry name" value="PULMONARY SURFACTANT-ASSOCIATED PROTEIN A"/>
    <property type="match status" value="1"/>
</dbReference>